<comment type="caution">
    <text evidence="2">The sequence shown here is derived from an EMBL/GenBank/DDBJ whole genome shotgun (WGS) entry which is preliminary data.</text>
</comment>
<protein>
    <submittedName>
        <fullName evidence="2">Uncharacterized protein</fullName>
    </submittedName>
</protein>
<gene>
    <name evidence="2" type="ORF">C451_02058</name>
</gene>
<dbReference type="AlphaFoldDB" id="M0NIH8"/>
<dbReference type="Proteomes" id="UP000011680">
    <property type="component" value="Unassembled WGS sequence"/>
</dbReference>
<evidence type="ECO:0000313" key="2">
    <source>
        <dbReference type="EMBL" id="EMA56470.1"/>
    </source>
</evidence>
<accession>M0NIH8</accession>
<evidence type="ECO:0000256" key="1">
    <source>
        <dbReference type="SAM" id="Phobius"/>
    </source>
</evidence>
<keyword evidence="1" id="KW-0472">Membrane</keyword>
<feature type="transmembrane region" description="Helical" evidence="1">
    <location>
        <begin position="12"/>
        <end position="33"/>
    </location>
</feature>
<sequence>MYDVLHIEYCNQFLPSVCHGLITVFFIEYFLAFKAGRCVIVTMAQAAGGLGQKGAVERSFGGYSAHEQGNSLVTTVPSAVDLSIETSVRLHACRHRGRVVFLKAVPLAAEVAGRPGTEPETRTDEGTEITDEKIDVYSIWGAEATDGAGKKLVTIPDKCDTDRFTTDTEPLIVAGIAEEEVVYLKIIPECLYRRAGSINTDDLIEASCAE</sequence>
<dbReference type="EMBL" id="AOMF01000037">
    <property type="protein sequence ID" value="EMA56470.1"/>
    <property type="molecule type" value="Genomic_DNA"/>
</dbReference>
<keyword evidence="1" id="KW-0812">Transmembrane</keyword>
<evidence type="ECO:0000313" key="3">
    <source>
        <dbReference type="Proteomes" id="UP000011680"/>
    </source>
</evidence>
<keyword evidence="3" id="KW-1185">Reference proteome</keyword>
<organism evidence="2 3">
    <name type="scientific">Halococcus thailandensis JCM 13552</name>
    <dbReference type="NCBI Taxonomy" id="1227457"/>
    <lineage>
        <taxon>Archaea</taxon>
        <taxon>Methanobacteriati</taxon>
        <taxon>Methanobacteriota</taxon>
        <taxon>Stenosarchaea group</taxon>
        <taxon>Halobacteria</taxon>
        <taxon>Halobacteriales</taxon>
        <taxon>Halococcaceae</taxon>
        <taxon>Halococcus</taxon>
    </lineage>
</organism>
<reference evidence="2 3" key="1">
    <citation type="journal article" date="2014" name="PLoS Genet.">
        <title>Phylogenetically driven sequencing of extremely halophilic archaea reveals strategies for static and dynamic osmo-response.</title>
        <authorList>
            <person name="Becker E.A."/>
            <person name="Seitzer P.M."/>
            <person name="Tritt A."/>
            <person name="Larsen D."/>
            <person name="Krusor M."/>
            <person name="Yao A.I."/>
            <person name="Wu D."/>
            <person name="Madern D."/>
            <person name="Eisen J.A."/>
            <person name="Darling A.E."/>
            <person name="Facciotti M.T."/>
        </authorList>
    </citation>
    <scope>NUCLEOTIDE SEQUENCE [LARGE SCALE GENOMIC DNA]</scope>
    <source>
        <strain evidence="2 3">JCM 13552</strain>
    </source>
</reference>
<name>M0NIH8_9EURY</name>
<proteinExistence type="predicted"/>
<keyword evidence="1" id="KW-1133">Transmembrane helix</keyword>